<keyword evidence="2" id="KW-1185">Reference proteome</keyword>
<dbReference type="EMBL" id="MU253947">
    <property type="protein sequence ID" value="KAG9243852.1"/>
    <property type="molecule type" value="Genomic_DNA"/>
</dbReference>
<accession>A0A9P8CEJ9</accession>
<evidence type="ECO:0000313" key="2">
    <source>
        <dbReference type="Proteomes" id="UP000887226"/>
    </source>
</evidence>
<protein>
    <submittedName>
        <fullName evidence="1">Uncharacterized protein</fullName>
    </submittedName>
</protein>
<organism evidence="1 2">
    <name type="scientific">Calycina marina</name>
    <dbReference type="NCBI Taxonomy" id="1763456"/>
    <lineage>
        <taxon>Eukaryota</taxon>
        <taxon>Fungi</taxon>
        <taxon>Dikarya</taxon>
        <taxon>Ascomycota</taxon>
        <taxon>Pezizomycotina</taxon>
        <taxon>Leotiomycetes</taxon>
        <taxon>Helotiales</taxon>
        <taxon>Pezizellaceae</taxon>
        <taxon>Calycina</taxon>
    </lineage>
</organism>
<comment type="caution">
    <text evidence="1">The sequence shown here is derived from an EMBL/GenBank/DDBJ whole genome shotgun (WGS) entry which is preliminary data.</text>
</comment>
<sequence length="99" mass="11097">MVLGHPISFFIVLARTTNTRTISYTSQRCITLMLMQKRETLSTHLDEADRGNADRGNVDTGAVRTGKQQTSAHTCLGPSWWVICYYRAVGSVTFWSSPQ</sequence>
<proteinExistence type="predicted"/>
<evidence type="ECO:0000313" key="1">
    <source>
        <dbReference type="EMBL" id="KAG9243852.1"/>
    </source>
</evidence>
<dbReference type="Proteomes" id="UP000887226">
    <property type="component" value="Unassembled WGS sequence"/>
</dbReference>
<name>A0A9P8CEJ9_9HELO</name>
<gene>
    <name evidence="1" type="ORF">BJ878DRAFT_508884</name>
</gene>
<dbReference type="AlphaFoldDB" id="A0A9P8CEJ9"/>
<reference evidence="1" key="1">
    <citation type="journal article" date="2021" name="IMA Fungus">
        <title>Genomic characterization of three marine fungi, including Emericellopsis atlantica sp. nov. with signatures of a generalist lifestyle and marine biomass degradation.</title>
        <authorList>
            <person name="Hagestad O.C."/>
            <person name="Hou L."/>
            <person name="Andersen J.H."/>
            <person name="Hansen E.H."/>
            <person name="Altermark B."/>
            <person name="Li C."/>
            <person name="Kuhnert E."/>
            <person name="Cox R.J."/>
            <person name="Crous P.W."/>
            <person name="Spatafora J.W."/>
            <person name="Lail K."/>
            <person name="Amirebrahimi M."/>
            <person name="Lipzen A."/>
            <person name="Pangilinan J."/>
            <person name="Andreopoulos W."/>
            <person name="Hayes R.D."/>
            <person name="Ng V."/>
            <person name="Grigoriev I.V."/>
            <person name="Jackson S.A."/>
            <person name="Sutton T.D.S."/>
            <person name="Dobson A.D.W."/>
            <person name="Rama T."/>
        </authorList>
    </citation>
    <scope>NUCLEOTIDE SEQUENCE</scope>
    <source>
        <strain evidence="1">TRa3180A</strain>
    </source>
</reference>